<reference evidence="2 3" key="1">
    <citation type="submission" date="2019-06" db="EMBL/GenBank/DDBJ databases">
        <title>Draft genome sequence of the filamentous fungus Phialemoniopsis curvata isolated from diesel fuel.</title>
        <authorList>
            <person name="Varaljay V.A."/>
            <person name="Lyon W.J."/>
            <person name="Crouch A.L."/>
            <person name="Drake C.E."/>
            <person name="Hollomon J.M."/>
            <person name="Nadeau L.J."/>
            <person name="Nunn H.S."/>
            <person name="Stevenson B.S."/>
            <person name="Bojanowski C.L."/>
            <person name="Crookes-Goodson W.J."/>
        </authorList>
    </citation>
    <scope>NUCLEOTIDE SEQUENCE [LARGE SCALE GENOMIC DNA]</scope>
    <source>
        <strain evidence="2 3">D216</strain>
    </source>
</reference>
<feature type="region of interest" description="Disordered" evidence="1">
    <location>
        <begin position="20"/>
        <end position="196"/>
    </location>
</feature>
<evidence type="ECO:0000256" key="1">
    <source>
        <dbReference type="SAM" id="MobiDB-lite"/>
    </source>
</evidence>
<evidence type="ECO:0000313" key="2">
    <source>
        <dbReference type="EMBL" id="TPX17144.1"/>
    </source>
</evidence>
<feature type="compositionally biased region" description="Acidic residues" evidence="1">
    <location>
        <begin position="83"/>
        <end position="92"/>
    </location>
</feature>
<dbReference type="EMBL" id="SKBQ01000014">
    <property type="protein sequence ID" value="TPX17144.1"/>
    <property type="molecule type" value="Genomic_DNA"/>
</dbReference>
<dbReference type="Proteomes" id="UP000319257">
    <property type="component" value="Unassembled WGS sequence"/>
</dbReference>
<feature type="compositionally biased region" description="Gly residues" evidence="1">
    <location>
        <begin position="173"/>
        <end position="183"/>
    </location>
</feature>
<dbReference type="OrthoDB" id="5419162at2759"/>
<name>A0A507BEF4_9PEZI</name>
<dbReference type="RefSeq" id="XP_030998855.1">
    <property type="nucleotide sequence ID" value="XM_031137543.1"/>
</dbReference>
<dbReference type="GeneID" id="41970709"/>
<organism evidence="2 3">
    <name type="scientific">Thyridium curvatum</name>
    <dbReference type="NCBI Taxonomy" id="1093900"/>
    <lineage>
        <taxon>Eukaryota</taxon>
        <taxon>Fungi</taxon>
        <taxon>Dikarya</taxon>
        <taxon>Ascomycota</taxon>
        <taxon>Pezizomycotina</taxon>
        <taxon>Sordariomycetes</taxon>
        <taxon>Sordariomycetidae</taxon>
        <taxon>Thyridiales</taxon>
        <taxon>Thyridiaceae</taxon>
        <taxon>Thyridium</taxon>
    </lineage>
</organism>
<evidence type="ECO:0000313" key="3">
    <source>
        <dbReference type="Proteomes" id="UP000319257"/>
    </source>
</evidence>
<sequence>MSSGDEEDATSAAMAAMMGFSSFGAQDRPSKKRRFNPRADAATGTGRQGPLPPPPAGTGANSAPLGPARHYSSNLPLHPTPRDDDDDDDDDERQPQYIDTSRPVGHEEPADPEEEARFQAQIDAIVAAGNATYGSVAPPPSSSSASLSAPAPAPGLDGGPLPAAATAPARVPGGPGRGGAGGRGGHRHGAGPGGDWWIGYYDPSSNENPWARLEGQLGLQAHGSWLARGERVG</sequence>
<dbReference type="InParanoid" id="A0A507BEF4"/>
<keyword evidence="3" id="KW-1185">Reference proteome</keyword>
<comment type="caution">
    <text evidence="2">The sequence shown here is derived from an EMBL/GenBank/DDBJ whole genome shotgun (WGS) entry which is preliminary data.</text>
</comment>
<gene>
    <name evidence="2" type="ORF">E0L32_003262</name>
</gene>
<proteinExistence type="predicted"/>
<protein>
    <submittedName>
        <fullName evidence="2">Uncharacterized protein</fullName>
    </submittedName>
</protein>
<accession>A0A507BEF4</accession>
<dbReference type="AlphaFoldDB" id="A0A507BEF4"/>
<feature type="compositionally biased region" description="Low complexity" evidence="1">
    <location>
        <begin position="159"/>
        <end position="172"/>
    </location>
</feature>